<accession>A0A1Y2LKP8</accession>
<evidence type="ECO:0000313" key="2">
    <source>
        <dbReference type="Proteomes" id="UP000193240"/>
    </source>
</evidence>
<protein>
    <submittedName>
        <fullName evidence="1">Uncharacterized protein</fullName>
    </submittedName>
</protein>
<proteinExistence type="predicted"/>
<dbReference type="InParanoid" id="A0A1Y2LKP8"/>
<dbReference type="EMBL" id="KZ107859">
    <property type="protein sequence ID" value="OSS44179.1"/>
    <property type="molecule type" value="Genomic_DNA"/>
</dbReference>
<reference evidence="1 2" key="1">
    <citation type="journal article" date="2017" name="Genome Announc.">
        <title>Genome sequence of the saprophytic ascomycete Epicoccum nigrum ICMP 19927 strain isolated from New Zealand.</title>
        <authorList>
            <person name="Fokin M."/>
            <person name="Fleetwood D."/>
            <person name="Weir B.S."/>
            <person name="Villas-Boas S.G."/>
        </authorList>
    </citation>
    <scope>NUCLEOTIDE SEQUENCE [LARGE SCALE GENOMIC DNA]</scope>
    <source>
        <strain evidence="1 2">ICMP 19927</strain>
    </source>
</reference>
<organism evidence="1 2">
    <name type="scientific">Epicoccum nigrum</name>
    <name type="common">Soil fungus</name>
    <name type="synonym">Epicoccum purpurascens</name>
    <dbReference type="NCBI Taxonomy" id="105696"/>
    <lineage>
        <taxon>Eukaryota</taxon>
        <taxon>Fungi</taxon>
        <taxon>Dikarya</taxon>
        <taxon>Ascomycota</taxon>
        <taxon>Pezizomycotina</taxon>
        <taxon>Dothideomycetes</taxon>
        <taxon>Pleosporomycetidae</taxon>
        <taxon>Pleosporales</taxon>
        <taxon>Pleosporineae</taxon>
        <taxon>Didymellaceae</taxon>
        <taxon>Epicoccum</taxon>
    </lineage>
</organism>
<name>A0A1Y2LKP8_EPING</name>
<evidence type="ECO:0000313" key="1">
    <source>
        <dbReference type="EMBL" id="OSS44179.1"/>
    </source>
</evidence>
<keyword evidence="2" id="KW-1185">Reference proteome</keyword>
<sequence length="118" mass="13586">MPSDASLCVDCKKLPWDYLYGSDNSIAYPRIRIPWDSSRAGQCQVCAILTKLALEEKLDSYGYLEFWNGGPFAVMNKMETAFAYFAVEWILRDKVFICTLSLWMSSYLKNLSGIRLKF</sequence>
<gene>
    <name evidence="1" type="ORF">B5807_11243</name>
</gene>
<dbReference type="Proteomes" id="UP000193240">
    <property type="component" value="Unassembled WGS sequence"/>
</dbReference>
<dbReference type="AlphaFoldDB" id="A0A1Y2LKP8"/>